<dbReference type="Gene3D" id="2.60.40.10">
    <property type="entry name" value="Immunoglobulins"/>
    <property type="match status" value="1"/>
</dbReference>
<reference evidence="1" key="1">
    <citation type="journal article" date="2014" name="Front. Microbiol.">
        <title>High frequency of phylogenetically diverse reductive dehalogenase-homologous genes in deep subseafloor sedimentary metagenomes.</title>
        <authorList>
            <person name="Kawai M."/>
            <person name="Futagami T."/>
            <person name="Toyoda A."/>
            <person name="Takaki Y."/>
            <person name="Nishi S."/>
            <person name="Hori S."/>
            <person name="Arai W."/>
            <person name="Tsubouchi T."/>
            <person name="Morono Y."/>
            <person name="Uchiyama I."/>
            <person name="Ito T."/>
            <person name="Fujiyama A."/>
            <person name="Inagaki F."/>
            <person name="Takami H."/>
        </authorList>
    </citation>
    <scope>NUCLEOTIDE SEQUENCE</scope>
    <source>
        <strain evidence="1">Expedition CK06-06</strain>
    </source>
</reference>
<evidence type="ECO:0000313" key="1">
    <source>
        <dbReference type="EMBL" id="GAI64084.1"/>
    </source>
</evidence>
<accession>X1S8J4</accession>
<dbReference type="EMBL" id="BARW01004530">
    <property type="protein sequence ID" value="GAI64084.1"/>
    <property type="molecule type" value="Genomic_DNA"/>
</dbReference>
<feature type="non-terminal residue" evidence="1">
    <location>
        <position position="1"/>
    </location>
</feature>
<protein>
    <submittedName>
        <fullName evidence="1">Uncharacterized protein</fullName>
    </submittedName>
</protein>
<gene>
    <name evidence="1" type="ORF">S12H4_10546</name>
</gene>
<sequence length="213" mass="23493">TCPNCPNAKDAMAQLLEQYGFDKLVVLEEYGWDVSEYTGWATAETIDRFKWYTDSLGISCHTPDAYFNGLNQSVHYNNSSYNNYKAAIDKELAKAPKIKISASSSVDTTNLTVSINGSIENISSDNLTDLVVGAMIYENSVYLGSEGKNVDHVVRDIITSEEIVSFTPGAIQEFSLPSEILNNVKNMNNIHVVVYVQAPNSSAKEILQAAYLE</sequence>
<dbReference type="InterPro" id="IPR036249">
    <property type="entry name" value="Thioredoxin-like_sf"/>
</dbReference>
<proteinExistence type="predicted"/>
<dbReference type="AlphaFoldDB" id="X1S8J4"/>
<name>X1S8J4_9ZZZZ</name>
<comment type="caution">
    <text evidence="1">The sequence shown here is derived from an EMBL/GenBank/DDBJ whole genome shotgun (WGS) entry which is preliminary data.</text>
</comment>
<organism evidence="1">
    <name type="scientific">marine sediment metagenome</name>
    <dbReference type="NCBI Taxonomy" id="412755"/>
    <lineage>
        <taxon>unclassified sequences</taxon>
        <taxon>metagenomes</taxon>
        <taxon>ecological metagenomes</taxon>
    </lineage>
</organism>
<dbReference type="SUPFAM" id="SSF52833">
    <property type="entry name" value="Thioredoxin-like"/>
    <property type="match status" value="1"/>
</dbReference>
<dbReference type="InterPro" id="IPR013783">
    <property type="entry name" value="Ig-like_fold"/>
</dbReference>